<dbReference type="EMBL" id="FOWE01000006">
    <property type="protein sequence ID" value="SFO33656.1"/>
    <property type="molecule type" value="Genomic_DNA"/>
</dbReference>
<keyword evidence="3" id="KW-1185">Reference proteome</keyword>
<organism evidence="2 3">
    <name type="scientific">Geodermatophilus obscurus</name>
    <dbReference type="NCBI Taxonomy" id="1861"/>
    <lineage>
        <taxon>Bacteria</taxon>
        <taxon>Bacillati</taxon>
        <taxon>Actinomycetota</taxon>
        <taxon>Actinomycetes</taxon>
        <taxon>Geodermatophilales</taxon>
        <taxon>Geodermatophilaceae</taxon>
        <taxon>Geodermatophilus</taxon>
    </lineage>
</organism>
<keyword evidence="1" id="KW-0472">Membrane</keyword>
<feature type="transmembrane region" description="Helical" evidence="1">
    <location>
        <begin position="81"/>
        <end position="102"/>
    </location>
</feature>
<name>A0A1I5GCG0_9ACTN</name>
<reference evidence="3" key="1">
    <citation type="submission" date="2016-10" db="EMBL/GenBank/DDBJ databases">
        <authorList>
            <person name="Varghese N."/>
            <person name="Submissions S."/>
        </authorList>
    </citation>
    <scope>NUCLEOTIDE SEQUENCE [LARGE SCALE GENOMIC DNA]</scope>
    <source>
        <strain evidence="3">DSM 43161</strain>
    </source>
</reference>
<evidence type="ECO:0000256" key="1">
    <source>
        <dbReference type="SAM" id="Phobius"/>
    </source>
</evidence>
<protein>
    <submittedName>
        <fullName evidence="2">Uncharacterized protein</fullName>
    </submittedName>
</protein>
<feature type="transmembrane region" description="Helical" evidence="1">
    <location>
        <begin position="37"/>
        <end position="60"/>
    </location>
</feature>
<feature type="transmembrane region" description="Helical" evidence="1">
    <location>
        <begin position="108"/>
        <end position="129"/>
    </location>
</feature>
<dbReference type="RefSeq" id="WP_075014081.1">
    <property type="nucleotide sequence ID" value="NZ_FOWE01000006.1"/>
</dbReference>
<sequence>MVLRSVAAGVTGLLTAAALGLLAGVLGEPGQFWLRAGVFAACTLGPACGLGWLLFVAGTTGPDAVARPEETVEQLWWQRSAASAFLDLLVVAGLVLTALAVTDLRLDAVTVLTGLVVLGLADVTVRLAVLHRREA</sequence>
<keyword evidence="1" id="KW-0812">Transmembrane</keyword>
<accession>A0A1I5GCG0</accession>
<gene>
    <name evidence="2" type="ORF">SAMN05660359_02758</name>
</gene>
<dbReference type="AlphaFoldDB" id="A0A1I5GCG0"/>
<evidence type="ECO:0000313" key="3">
    <source>
        <dbReference type="Proteomes" id="UP000183642"/>
    </source>
</evidence>
<proteinExistence type="predicted"/>
<keyword evidence="1" id="KW-1133">Transmembrane helix</keyword>
<evidence type="ECO:0000313" key="2">
    <source>
        <dbReference type="EMBL" id="SFO33656.1"/>
    </source>
</evidence>
<dbReference type="OrthoDB" id="4420630at2"/>
<dbReference type="Proteomes" id="UP000183642">
    <property type="component" value="Unassembled WGS sequence"/>
</dbReference>